<feature type="transmembrane region" description="Helical" evidence="6">
    <location>
        <begin position="716"/>
        <end position="733"/>
    </location>
</feature>
<dbReference type="GO" id="GO:0022857">
    <property type="term" value="F:transmembrane transporter activity"/>
    <property type="evidence" value="ECO:0007669"/>
    <property type="project" value="InterPro"/>
</dbReference>
<dbReference type="EMBL" id="JARKHS020011035">
    <property type="protein sequence ID" value="KAK8778170.1"/>
    <property type="molecule type" value="Genomic_DNA"/>
</dbReference>
<feature type="region of interest" description="Disordered" evidence="5">
    <location>
        <begin position="1"/>
        <end position="44"/>
    </location>
</feature>
<evidence type="ECO:0000256" key="4">
    <source>
        <dbReference type="ARBA" id="ARBA00023136"/>
    </source>
</evidence>
<dbReference type="Proteomes" id="UP001321473">
    <property type="component" value="Unassembled WGS sequence"/>
</dbReference>
<evidence type="ECO:0000259" key="7">
    <source>
        <dbReference type="PROSITE" id="PS50850"/>
    </source>
</evidence>
<dbReference type="SUPFAM" id="SSF103473">
    <property type="entry name" value="MFS general substrate transporter"/>
    <property type="match status" value="1"/>
</dbReference>
<evidence type="ECO:0000313" key="9">
    <source>
        <dbReference type="Proteomes" id="UP001321473"/>
    </source>
</evidence>
<dbReference type="Gene3D" id="1.20.1250.20">
    <property type="entry name" value="MFS general substrate transporter like domains"/>
    <property type="match status" value="1"/>
</dbReference>
<feature type="transmembrane region" description="Helical" evidence="6">
    <location>
        <begin position="803"/>
        <end position="822"/>
    </location>
</feature>
<name>A0AAQ4ETY0_AMBAM</name>
<keyword evidence="4 6" id="KW-0472">Membrane</keyword>
<dbReference type="InterPro" id="IPR020846">
    <property type="entry name" value="MFS_dom"/>
</dbReference>
<feature type="domain" description="Major facilitator superfamily (MFS) profile" evidence="7">
    <location>
        <begin position="403"/>
        <end position="827"/>
    </location>
</feature>
<keyword evidence="2 6" id="KW-0812">Transmembrane</keyword>
<feature type="transmembrane region" description="Helical" evidence="6">
    <location>
        <begin position="449"/>
        <end position="469"/>
    </location>
</feature>
<protein>
    <recommendedName>
        <fullName evidence="7">Major facilitator superfamily (MFS) profile domain-containing protein</fullName>
    </recommendedName>
</protein>
<feature type="compositionally biased region" description="Basic residues" evidence="5">
    <location>
        <begin position="1"/>
        <end position="11"/>
    </location>
</feature>
<feature type="compositionally biased region" description="Basic and acidic residues" evidence="5">
    <location>
        <begin position="281"/>
        <end position="290"/>
    </location>
</feature>
<keyword evidence="9" id="KW-1185">Reference proteome</keyword>
<evidence type="ECO:0000313" key="8">
    <source>
        <dbReference type="EMBL" id="KAK8778170.1"/>
    </source>
</evidence>
<feature type="region of interest" description="Disordered" evidence="5">
    <location>
        <begin position="842"/>
        <end position="875"/>
    </location>
</feature>
<feature type="transmembrane region" description="Helical" evidence="6">
    <location>
        <begin position="565"/>
        <end position="586"/>
    </location>
</feature>
<sequence length="875" mass="95370">MPRSSKVRRPGPKRERKFEDFRTPPSEVLPPPPPVQMTCTAPVQSSATERELLLLTGTQAAASMPIQTPLLPPASPQAPAAFDATVPLSMQSPLPSPLPLPNALLPSTAMRAPTSPPGSSYSTTIFCTAPQPQVRIPSLASQLAAVYPMPIPSATSLQPPPRPPLPPREYLQPTNLKVADHPPQVGGSYPTAVTGTTSMRVPTALRALSSRAISGEWRERGKRLLYPLLNRLRSSSTGSSPSQAQLPQRQVSVAHAITAPSSVGTDEQTRPPESLSSPQQPRRDEQRDLQDSYPSSAHNRRSVSRTSMMTLQHDPGQPTPSTGRAASYSRREDASLLAGRHGPFQTVTFHFGLLAAFLLPFHTLPLQIAQHEVDHWCARPKNMRNISLELWKRQMIPRTADGRYSKCRMYAELNSTDVATVPCTSWEYEPSTYGLSLVQEFDLVCERAWYMPLSCSAFGMGAIGALLVSGPLADRLGRKPVMQFSAVALQAAGVVILFPAILNSFLTMRFLLGAATNTLFNTSFVLVVEVLAPERRTLYSMIVMMGKVFGAIIAASLMWLQFSWYVLQLISMLPCFMMLVFFAHLVESPRWLLARTHIEEAEAVILHAATLNGENLFEVRQQWARARRNLERGCSDGATNAGCCEGMRLRGDWWNSVILYYYWTVTAFAWQTTSLKIHYLDFYPATLLLLSSLLSFPTELVAIVSAARLGRRTSQAGALFFGAAACLMATALSEDDVVLTAALLLTAIVSVDASQAIGTLYTAEVYPTVVRCSGLALCTCFSTVASIATPLAVYLGLLPVSSASLSVVALLCVTAAIFALHLPVSKECSTLPDQLSDEPFEISPPEAMPALPDTITNTASHGRRLRDKSVSLDKR</sequence>
<comment type="caution">
    <text evidence="8">The sequence shown here is derived from an EMBL/GenBank/DDBJ whole genome shotgun (WGS) entry which is preliminary data.</text>
</comment>
<gene>
    <name evidence="8" type="ORF">V5799_020487</name>
</gene>
<evidence type="ECO:0000256" key="6">
    <source>
        <dbReference type="SAM" id="Phobius"/>
    </source>
</evidence>
<feature type="transmembrane region" description="Helical" evidence="6">
    <location>
        <begin position="775"/>
        <end position="797"/>
    </location>
</feature>
<dbReference type="Pfam" id="PF00083">
    <property type="entry name" value="Sugar_tr"/>
    <property type="match status" value="1"/>
</dbReference>
<comment type="subcellular location">
    <subcellularLocation>
        <location evidence="1">Membrane</location>
        <topology evidence="1">Multi-pass membrane protein</topology>
    </subcellularLocation>
</comment>
<dbReference type="GO" id="GO:0016020">
    <property type="term" value="C:membrane"/>
    <property type="evidence" value="ECO:0007669"/>
    <property type="project" value="UniProtKB-SubCell"/>
</dbReference>
<reference evidence="8 9" key="1">
    <citation type="journal article" date="2023" name="Arcadia Sci">
        <title>De novo assembly of a long-read Amblyomma americanum tick genome.</title>
        <authorList>
            <person name="Chou S."/>
            <person name="Poskanzer K.E."/>
            <person name="Rollins M."/>
            <person name="Thuy-Boun P.S."/>
        </authorList>
    </citation>
    <scope>NUCLEOTIDE SEQUENCE [LARGE SCALE GENOMIC DNA]</scope>
    <source>
        <strain evidence="8">F_SG_1</strain>
        <tissue evidence="8">Salivary glands</tissue>
    </source>
</reference>
<feature type="transmembrane region" description="Helical" evidence="6">
    <location>
        <begin position="508"/>
        <end position="531"/>
    </location>
</feature>
<feature type="transmembrane region" description="Helical" evidence="6">
    <location>
        <begin position="653"/>
        <end position="670"/>
    </location>
</feature>
<dbReference type="PROSITE" id="PS50850">
    <property type="entry name" value="MFS"/>
    <property type="match status" value="1"/>
</dbReference>
<evidence type="ECO:0000256" key="3">
    <source>
        <dbReference type="ARBA" id="ARBA00022989"/>
    </source>
</evidence>
<dbReference type="InterPro" id="IPR005828">
    <property type="entry name" value="MFS_sugar_transport-like"/>
</dbReference>
<proteinExistence type="predicted"/>
<feature type="transmembrane region" description="Helical" evidence="6">
    <location>
        <begin position="538"/>
        <end position="559"/>
    </location>
</feature>
<organism evidence="8 9">
    <name type="scientific">Amblyomma americanum</name>
    <name type="common">Lone star tick</name>
    <dbReference type="NCBI Taxonomy" id="6943"/>
    <lineage>
        <taxon>Eukaryota</taxon>
        <taxon>Metazoa</taxon>
        <taxon>Ecdysozoa</taxon>
        <taxon>Arthropoda</taxon>
        <taxon>Chelicerata</taxon>
        <taxon>Arachnida</taxon>
        <taxon>Acari</taxon>
        <taxon>Parasitiformes</taxon>
        <taxon>Ixodida</taxon>
        <taxon>Ixodoidea</taxon>
        <taxon>Ixodidae</taxon>
        <taxon>Amblyomminae</taxon>
        <taxon>Amblyomma</taxon>
    </lineage>
</organism>
<evidence type="ECO:0000256" key="5">
    <source>
        <dbReference type="SAM" id="MobiDB-lite"/>
    </source>
</evidence>
<feature type="transmembrane region" description="Helical" evidence="6">
    <location>
        <begin position="739"/>
        <end position="763"/>
    </location>
</feature>
<feature type="region of interest" description="Disordered" evidence="5">
    <location>
        <begin position="261"/>
        <end position="331"/>
    </location>
</feature>
<dbReference type="PROSITE" id="PS00216">
    <property type="entry name" value="SUGAR_TRANSPORT_1"/>
    <property type="match status" value="1"/>
</dbReference>
<dbReference type="InterPro" id="IPR036259">
    <property type="entry name" value="MFS_trans_sf"/>
</dbReference>
<evidence type="ECO:0000256" key="2">
    <source>
        <dbReference type="ARBA" id="ARBA00022692"/>
    </source>
</evidence>
<dbReference type="InterPro" id="IPR005829">
    <property type="entry name" value="Sugar_transporter_CS"/>
</dbReference>
<feature type="transmembrane region" description="Helical" evidence="6">
    <location>
        <begin position="481"/>
        <end position="502"/>
    </location>
</feature>
<dbReference type="PANTHER" id="PTHR24064">
    <property type="entry name" value="SOLUTE CARRIER FAMILY 22 MEMBER"/>
    <property type="match status" value="1"/>
</dbReference>
<keyword evidence="3 6" id="KW-1133">Transmembrane helix</keyword>
<feature type="compositionally biased region" description="Basic and acidic residues" evidence="5">
    <location>
        <begin position="12"/>
        <end position="22"/>
    </location>
</feature>
<dbReference type="AlphaFoldDB" id="A0AAQ4ETY0"/>
<evidence type="ECO:0000256" key="1">
    <source>
        <dbReference type="ARBA" id="ARBA00004141"/>
    </source>
</evidence>
<feature type="transmembrane region" description="Helical" evidence="6">
    <location>
        <begin position="682"/>
        <end position="704"/>
    </location>
</feature>
<accession>A0AAQ4ETY0</accession>